<gene>
    <name evidence="1" type="ORF">ORJ04_07900</name>
</gene>
<proteinExistence type="predicted"/>
<evidence type="ECO:0000313" key="1">
    <source>
        <dbReference type="EMBL" id="MDP5135870.1"/>
    </source>
</evidence>
<reference evidence="1 2" key="1">
    <citation type="submission" date="2022-11" db="EMBL/GenBank/DDBJ databases">
        <title>Viruses from the air-sea interface of a natural surface slick.</title>
        <authorList>
            <person name="Rahlff J."/>
            <person name="Holmfeldt K."/>
        </authorList>
    </citation>
    <scope>NUCLEOTIDE SEQUENCE [LARGE SCALE GENOMIC DNA]</scope>
    <source>
        <strain evidence="1 2">SMS4</strain>
    </source>
</reference>
<dbReference type="EMBL" id="JAPJDZ010000014">
    <property type="protein sequence ID" value="MDP5135870.1"/>
    <property type="molecule type" value="Genomic_DNA"/>
</dbReference>
<name>A0ABT9HYJ1_9GAMM</name>
<dbReference type="Proteomes" id="UP001231109">
    <property type="component" value="Unassembled WGS sequence"/>
</dbReference>
<keyword evidence="2" id="KW-1185">Reference proteome</keyword>
<sequence length="62" mass="6915">MGSTQLKSDRLSGAEVSSLESLLQQVENESLMAGITWLPELGRDENTTFNTIVPRSERFICK</sequence>
<protein>
    <submittedName>
        <fullName evidence="1">Uncharacterized protein</fullName>
    </submittedName>
</protein>
<organism evidence="1 2">
    <name type="scientific">Rheinheimera baltica</name>
    <dbReference type="NCBI Taxonomy" id="67576"/>
    <lineage>
        <taxon>Bacteria</taxon>
        <taxon>Pseudomonadati</taxon>
        <taxon>Pseudomonadota</taxon>
        <taxon>Gammaproteobacteria</taxon>
        <taxon>Chromatiales</taxon>
        <taxon>Chromatiaceae</taxon>
        <taxon>Rheinheimera</taxon>
    </lineage>
</organism>
<comment type="caution">
    <text evidence="1">The sequence shown here is derived from an EMBL/GenBank/DDBJ whole genome shotgun (WGS) entry which is preliminary data.</text>
</comment>
<dbReference type="RefSeq" id="WP_305975034.1">
    <property type="nucleotide sequence ID" value="NZ_JAPJDZ010000014.1"/>
</dbReference>
<accession>A0ABT9HYJ1</accession>
<evidence type="ECO:0000313" key="2">
    <source>
        <dbReference type="Proteomes" id="UP001231109"/>
    </source>
</evidence>